<name>A0A644WYK9_9ZZZZ</name>
<keyword evidence="2" id="KW-0812">Transmembrane</keyword>
<dbReference type="EMBL" id="VSSQ01001517">
    <property type="protein sequence ID" value="MPM08996.1"/>
    <property type="molecule type" value="Genomic_DNA"/>
</dbReference>
<keyword evidence="1" id="KW-0175">Coiled coil</keyword>
<protein>
    <submittedName>
        <fullName evidence="3">Uncharacterized protein</fullName>
    </submittedName>
</protein>
<feature type="transmembrane region" description="Helical" evidence="2">
    <location>
        <begin position="201"/>
        <end position="218"/>
    </location>
</feature>
<sequence length="219" mass="24561">MQDCKAYKYAFALVILMLVGSVYMNLGYFNRMHDAQTETIFLQHDIDSLKARADSLVKASNQVKPSNAVIIKEKIITKYVKQYQEIVNASAIESYSYLVEWIPISDSLPKLVASATGDTCVIVRSSQVNDINTVHFTSGIYAQIIDTLLYNDSLRAEKERLLQAVISTRNEVIQKQDEQIKQSSQENSALKKSISNRKKHERIAIGAGAGLLILSLFIN</sequence>
<proteinExistence type="predicted"/>
<gene>
    <name evidence="3" type="ORF">SDC9_55312</name>
</gene>
<keyword evidence="2" id="KW-1133">Transmembrane helix</keyword>
<evidence type="ECO:0000256" key="2">
    <source>
        <dbReference type="SAM" id="Phobius"/>
    </source>
</evidence>
<feature type="coiled-coil region" evidence="1">
    <location>
        <begin position="151"/>
        <end position="193"/>
    </location>
</feature>
<keyword evidence="2" id="KW-0472">Membrane</keyword>
<evidence type="ECO:0000313" key="3">
    <source>
        <dbReference type="EMBL" id="MPM08996.1"/>
    </source>
</evidence>
<accession>A0A644WYK9</accession>
<feature type="transmembrane region" description="Helical" evidence="2">
    <location>
        <begin position="6"/>
        <end position="26"/>
    </location>
</feature>
<evidence type="ECO:0000256" key="1">
    <source>
        <dbReference type="SAM" id="Coils"/>
    </source>
</evidence>
<reference evidence="3" key="1">
    <citation type="submission" date="2019-08" db="EMBL/GenBank/DDBJ databases">
        <authorList>
            <person name="Kucharzyk K."/>
            <person name="Murdoch R.W."/>
            <person name="Higgins S."/>
            <person name="Loffler F."/>
        </authorList>
    </citation>
    <scope>NUCLEOTIDE SEQUENCE</scope>
</reference>
<organism evidence="3">
    <name type="scientific">bioreactor metagenome</name>
    <dbReference type="NCBI Taxonomy" id="1076179"/>
    <lineage>
        <taxon>unclassified sequences</taxon>
        <taxon>metagenomes</taxon>
        <taxon>ecological metagenomes</taxon>
    </lineage>
</organism>
<comment type="caution">
    <text evidence="3">The sequence shown here is derived from an EMBL/GenBank/DDBJ whole genome shotgun (WGS) entry which is preliminary data.</text>
</comment>
<dbReference type="AlphaFoldDB" id="A0A644WYK9"/>